<dbReference type="STRING" id="7222.B4JST1"/>
<feature type="region of interest" description="Disordered" evidence="1">
    <location>
        <begin position="61"/>
        <end position="80"/>
    </location>
</feature>
<reference evidence="2 3" key="1">
    <citation type="journal article" date="2007" name="Nature">
        <title>Evolution of genes and genomes on the Drosophila phylogeny.</title>
        <authorList>
            <consortium name="Drosophila 12 Genomes Consortium"/>
            <person name="Clark A.G."/>
            <person name="Eisen M.B."/>
            <person name="Smith D.R."/>
            <person name="Bergman C.M."/>
            <person name="Oliver B."/>
            <person name="Markow T.A."/>
            <person name="Kaufman T.C."/>
            <person name="Kellis M."/>
            <person name="Gelbart W."/>
            <person name="Iyer V.N."/>
            <person name="Pollard D.A."/>
            <person name="Sackton T.B."/>
            <person name="Larracuente A.M."/>
            <person name="Singh N.D."/>
            <person name="Abad J.P."/>
            <person name="Abt D.N."/>
            <person name="Adryan B."/>
            <person name="Aguade M."/>
            <person name="Akashi H."/>
            <person name="Anderson W.W."/>
            <person name="Aquadro C.F."/>
            <person name="Ardell D.H."/>
            <person name="Arguello R."/>
            <person name="Artieri C.G."/>
            <person name="Barbash D.A."/>
            <person name="Barker D."/>
            <person name="Barsanti P."/>
            <person name="Batterham P."/>
            <person name="Batzoglou S."/>
            <person name="Begun D."/>
            <person name="Bhutkar A."/>
            <person name="Blanco E."/>
            <person name="Bosak S.A."/>
            <person name="Bradley R.K."/>
            <person name="Brand A.D."/>
            <person name="Brent M.R."/>
            <person name="Brooks A.N."/>
            <person name="Brown R.H."/>
            <person name="Butlin R.K."/>
            <person name="Caggese C."/>
            <person name="Calvi B.R."/>
            <person name="Bernardo de Carvalho A."/>
            <person name="Caspi A."/>
            <person name="Castrezana S."/>
            <person name="Celniker S.E."/>
            <person name="Chang J.L."/>
            <person name="Chapple C."/>
            <person name="Chatterji S."/>
            <person name="Chinwalla A."/>
            <person name="Civetta A."/>
            <person name="Clifton S.W."/>
            <person name="Comeron J.M."/>
            <person name="Costello J.C."/>
            <person name="Coyne J.A."/>
            <person name="Daub J."/>
            <person name="David R.G."/>
            <person name="Delcher A.L."/>
            <person name="Delehaunty K."/>
            <person name="Do C.B."/>
            <person name="Ebling H."/>
            <person name="Edwards K."/>
            <person name="Eickbush T."/>
            <person name="Evans J.D."/>
            <person name="Filipski A."/>
            <person name="Findeiss S."/>
            <person name="Freyhult E."/>
            <person name="Fulton L."/>
            <person name="Fulton R."/>
            <person name="Garcia A.C."/>
            <person name="Gardiner A."/>
            <person name="Garfield D.A."/>
            <person name="Garvin B.E."/>
            <person name="Gibson G."/>
            <person name="Gilbert D."/>
            <person name="Gnerre S."/>
            <person name="Godfrey J."/>
            <person name="Good R."/>
            <person name="Gotea V."/>
            <person name="Gravely B."/>
            <person name="Greenberg A.J."/>
            <person name="Griffiths-Jones S."/>
            <person name="Gross S."/>
            <person name="Guigo R."/>
            <person name="Gustafson E.A."/>
            <person name="Haerty W."/>
            <person name="Hahn M.W."/>
            <person name="Halligan D.L."/>
            <person name="Halpern A.L."/>
            <person name="Halter G.M."/>
            <person name="Han M.V."/>
            <person name="Heger A."/>
            <person name="Hillier L."/>
            <person name="Hinrichs A.S."/>
            <person name="Holmes I."/>
            <person name="Hoskins R.A."/>
            <person name="Hubisz M.J."/>
            <person name="Hultmark D."/>
            <person name="Huntley M.A."/>
            <person name="Jaffe D.B."/>
            <person name="Jagadeeshan S."/>
            <person name="Jeck W.R."/>
            <person name="Johnson J."/>
            <person name="Jones C.D."/>
            <person name="Jordan W.C."/>
            <person name="Karpen G.H."/>
            <person name="Kataoka E."/>
            <person name="Keightley P.D."/>
            <person name="Kheradpour P."/>
            <person name="Kirkness E.F."/>
            <person name="Koerich L.B."/>
            <person name="Kristiansen K."/>
            <person name="Kudrna D."/>
            <person name="Kulathinal R.J."/>
            <person name="Kumar S."/>
            <person name="Kwok R."/>
            <person name="Lander E."/>
            <person name="Langley C.H."/>
            <person name="Lapoint R."/>
            <person name="Lazzaro B.P."/>
            <person name="Lee S.J."/>
            <person name="Levesque L."/>
            <person name="Li R."/>
            <person name="Lin C.F."/>
            <person name="Lin M.F."/>
            <person name="Lindblad-Toh K."/>
            <person name="Llopart A."/>
            <person name="Long M."/>
            <person name="Low L."/>
            <person name="Lozovsky E."/>
            <person name="Lu J."/>
            <person name="Luo M."/>
            <person name="Machado C.A."/>
            <person name="Makalowski W."/>
            <person name="Marzo M."/>
            <person name="Matsuda M."/>
            <person name="Matzkin L."/>
            <person name="McAllister B."/>
            <person name="McBride C.S."/>
            <person name="McKernan B."/>
            <person name="McKernan K."/>
            <person name="Mendez-Lago M."/>
            <person name="Minx P."/>
            <person name="Mollenhauer M.U."/>
            <person name="Montooth K."/>
            <person name="Mount S.M."/>
            <person name="Mu X."/>
            <person name="Myers E."/>
            <person name="Negre B."/>
            <person name="Newfeld S."/>
            <person name="Nielsen R."/>
            <person name="Noor M.A."/>
            <person name="O'Grady P."/>
            <person name="Pachter L."/>
            <person name="Papaceit M."/>
            <person name="Parisi M.J."/>
            <person name="Parisi M."/>
            <person name="Parts L."/>
            <person name="Pedersen J.S."/>
            <person name="Pesole G."/>
            <person name="Phillippy A.M."/>
            <person name="Ponting C.P."/>
            <person name="Pop M."/>
            <person name="Porcelli D."/>
            <person name="Powell J.R."/>
            <person name="Prohaska S."/>
            <person name="Pruitt K."/>
            <person name="Puig M."/>
            <person name="Quesneville H."/>
            <person name="Ram K.R."/>
            <person name="Rand D."/>
            <person name="Rasmussen M.D."/>
            <person name="Reed L.K."/>
            <person name="Reenan R."/>
            <person name="Reily A."/>
            <person name="Remington K.A."/>
            <person name="Rieger T.T."/>
            <person name="Ritchie M.G."/>
            <person name="Robin C."/>
            <person name="Rogers Y.H."/>
            <person name="Rohde C."/>
            <person name="Rozas J."/>
            <person name="Rubenfield M.J."/>
            <person name="Ruiz A."/>
            <person name="Russo S."/>
            <person name="Salzberg S.L."/>
            <person name="Sanchez-Gracia A."/>
            <person name="Saranga D.J."/>
            <person name="Sato H."/>
            <person name="Schaeffer S.W."/>
            <person name="Schatz M.C."/>
            <person name="Schlenke T."/>
            <person name="Schwartz R."/>
            <person name="Segarra C."/>
            <person name="Singh R.S."/>
            <person name="Sirot L."/>
            <person name="Sirota M."/>
            <person name="Sisneros N.B."/>
            <person name="Smith C.D."/>
            <person name="Smith T.F."/>
            <person name="Spieth J."/>
            <person name="Stage D.E."/>
            <person name="Stark A."/>
            <person name="Stephan W."/>
            <person name="Strausberg R.L."/>
            <person name="Strempel S."/>
            <person name="Sturgill D."/>
            <person name="Sutton G."/>
            <person name="Sutton G.G."/>
            <person name="Tao W."/>
            <person name="Teichmann S."/>
            <person name="Tobari Y.N."/>
            <person name="Tomimura Y."/>
            <person name="Tsolas J.M."/>
            <person name="Valente V.L."/>
            <person name="Venter E."/>
            <person name="Venter J.C."/>
            <person name="Vicario S."/>
            <person name="Vieira F.G."/>
            <person name="Vilella A.J."/>
            <person name="Villasante A."/>
            <person name="Walenz B."/>
            <person name="Wang J."/>
            <person name="Wasserman M."/>
            <person name="Watts T."/>
            <person name="Wilson D."/>
            <person name="Wilson R.K."/>
            <person name="Wing R.A."/>
            <person name="Wolfner M.F."/>
            <person name="Wong A."/>
            <person name="Wong G.K."/>
            <person name="Wu C.I."/>
            <person name="Wu G."/>
            <person name="Yamamoto D."/>
            <person name="Yang H.P."/>
            <person name="Yang S.P."/>
            <person name="Yorke J.A."/>
            <person name="Yoshida K."/>
            <person name="Zdobnov E."/>
            <person name="Zhang P."/>
            <person name="Zhang Y."/>
            <person name="Zimin A.V."/>
            <person name="Baldwin J."/>
            <person name="Abdouelleil A."/>
            <person name="Abdulkadir J."/>
            <person name="Abebe A."/>
            <person name="Abera B."/>
            <person name="Abreu J."/>
            <person name="Acer S.C."/>
            <person name="Aftuck L."/>
            <person name="Alexander A."/>
            <person name="An P."/>
            <person name="Anderson E."/>
            <person name="Anderson S."/>
            <person name="Arachi H."/>
            <person name="Azer M."/>
            <person name="Bachantsang P."/>
            <person name="Barry A."/>
            <person name="Bayul T."/>
            <person name="Berlin A."/>
            <person name="Bessette D."/>
            <person name="Bloom T."/>
            <person name="Blye J."/>
            <person name="Boguslavskiy L."/>
            <person name="Bonnet C."/>
            <person name="Boukhgalter B."/>
            <person name="Bourzgui I."/>
            <person name="Brown A."/>
            <person name="Cahill P."/>
            <person name="Channer S."/>
            <person name="Cheshatsang Y."/>
            <person name="Chuda L."/>
            <person name="Citroen M."/>
            <person name="Collymore A."/>
            <person name="Cooke P."/>
            <person name="Costello M."/>
            <person name="D'Aco K."/>
            <person name="Daza R."/>
            <person name="De Haan G."/>
            <person name="DeGray S."/>
            <person name="DeMaso C."/>
            <person name="Dhargay N."/>
            <person name="Dooley K."/>
            <person name="Dooley E."/>
            <person name="Doricent M."/>
            <person name="Dorje P."/>
            <person name="Dorjee K."/>
            <person name="Dupes A."/>
            <person name="Elong R."/>
            <person name="Falk J."/>
            <person name="Farina A."/>
            <person name="Faro S."/>
            <person name="Ferguson D."/>
            <person name="Fisher S."/>
            <person name="Foley C.D."/>
            <person name="Franke A."/>
            <person name="Friedrich D."/>
            <person name="Gadbois L."/>
            <person name="Gearin G."/>
            <person name="Gearin C.R."/>
            <person name="Giannoukos G."/>
            <person name="Goode T."/>
            <person name="Graham J."/>
            <person name="Grandbois E."/>
            <person name="Grewal S."/>
            <person name="Gyaltsen K."/>
            <person name="Hafez N."/>
            <person name="Hagos B."/>
            <person name="Hall J."/>
            <person name="Henson C."/>
            <person name="Hollinger A."/>
            <person name="Honan T."/>
            <person name="Huard M.D."/>
            <person name="Hughes L."/>
            <person name="Hurhula B."/>
            <person name="Husby M.E."/>
            <person name="Kamat A."/>
            <person name="Kanga B."/>
            <person name="Kashin S."/>
            <person name="Khazanovich D."/>
            <person name="Kisner P."/>
            <person name="Lance K."/>
            <person name="Lara M."/>
            <person name="Lee W."/>
            <person name="Lennon N."/>
            <person name="Letendre F."/>
            <person name="LeVine R."/>
            <person name="Lipovsky A."/>
            <person name="Liu X."/>
            <person name="Liu J."/>
            <person name="Liu S."/>
            <person name="Lokyitsang T."/>
            <person name="Lokyitsang Y."/>
            <person name="Lubonja R."/>
            <person name="Lui A."/>
            <person name="MacDonald P."/>
            <person name="Magnisalis V."/>
            <person name="Maru K."/>
            <person name="Matthews C."/>
            <person name="McCusker W."/>
            <person name="McDonough S."/>
            <person name="Mehta T."/>
            <person name="Meldrim J."/>
            <person name="Meneus L."/>
            <person name="Mihai O."/>
            <person name="Mihalev A."/>
            <person name="Mihova T."/>
            <person name="Mittelman R."/>
            <person name="Mlenga V."/>
            <person name="Montmayeur A."/>
            <person name="Mulrain L."/>
            <person name="Navidi A."/>
            <person name="Naylor J."/>
            <person name="Negash T."/>
            <person name="Nguyen T."/>
            <person name="Nguyen N."/>
            <person name="Nicol R."/>
            <person name="Norbu C."/>
            <person name="Norbu N."/>
            <person name="Novod N."/>
            <person name="O'Neill B."/>
            <person name="Osman S."/>
            <person name="Markiewicz E."/>
            <person name="Oyono O.L."/>
            <person name="Patti C."/>
            <person name="Phunkhang P."/>
            <person name="Pierre F."/>
            <person name="Priest M."/>
            <person name="Raghuraman S."/>
            <person name="Rege F."/>
            <person name="Reyes R."/>
            <person name="Rise C."/>
            <person name="Rogov P."/>
            <person name="Ross K."/>
            <person name="Ryan E."/>
            <person name="Settipalli S."/>
            <person name="Shea T."/>
            <person name="Sherpa N."/>
            <person name="Shi L."/>
            <person name="Shih D."/>
            <person name="Sparrow T."/>
            <person name="Spaulding J."/>
            <person name="Stalker J."/>
            <person name="Stange-Thomann N."/>
            <person name="Stavropoulos S."/>
            <person name="Stone C."/>
            <person name="Strader C."/>
            <person name="Tesfaye S."/>
            <person name="Thomson T."/>
            <person name="Thoulutsang Y."/>
            <person name="Thoulutsang D."/>
            <person name="Topham K."/>
            <person name="Topping I."/>
            <person name="Tsamla T."/>
            <person name="Vassiliev H."/>
            <person name="Vo A."/>
            <person name="Wangchuk T."/>
            <person name="Wangdi T."/>
            <person name="Weiand M."/>
            <person name="Wilkinson J."/>
            <person name="Wilson A."/>
            <person name="Yadav S."/>
            <person name="Young G."/>
            <person name="Yu Q."/>
            <person name="Zembek L."/>
            <person name="Zhong D."/>
            <person name="Zimmer A."/>
            <person name="Zwirko Z."/>
            <person name="Jaffe D.B."/>
            <person name="Alvarez P."/>
            <person name="Brockman W."/>
            <person name="Butler J."/>
            <person name="Chin C."/>
            <person name="Gnerre S."/>
            <person name="Grabherr M."/>
            <person name="Kleber M."/>
            <person name="Mauceli E."/>
            <person name="MacCallum I."/>
        </authorList>
    </citation>
    <scope>NUCLEOTIDE SEQUENCE [LARGE SCALE GENOMIC DNA]</scope>
    <source>
        <strain evidence="3">Tucson 15287-2541.00</strain>
    </source>
</reference>
<dbReference type="KEGG" id="dgr:6567446"/>
<dbReference type="OMA" id="SIQMEML"/>
<feature type="compositionally biased region" description="Basic and acidic residues" evidence="1">
    <location>
        <begin position="1056"/>
        <end position="1067"/>
    </location>
</feature>
<feature type="compositionally biased region" description="Basic residues" evidence="1">
    <location>
        <begin position="996"/>
        <end position="1009"/>
    </location>
</feature>
<evidence type="ECO:0000256" key="1">
    <source>
        <dbReference type="SAM" id="MobiDB-lite"/>
    </source>
</evidence>
<feature type="region of interest" description="Disordered" evidence="1">
    <location>
        <begin position="1052"/>
        <end position="1073"/>
    </location>
</feature>
<dbReference type="SMR" id="B4JST1"/>
<evidence type="ECO:0000313" key="2">
    <source>
        <dbReference type="EMBL" id="EDV94821.1"/>
    </source>
</evidence>
<dbReference type="PhylomeDB" id="B4JST1"/>
<dbReference type="EMBL" id="CH916373">
    <property type="protein sequence ID" value="EDV94821.1"/>
    <property type="molecule type" value="Genomic_DNA"/>
</dbReference>
<feature type="region of interest" description="Disordered" evidence="1">
    <location>
        <begin position="1171"/>
        <end position="1288"/>
    </location>
</feature>
<sequence length="1459" mass="161072">MRELDDILSENNTDADRLTAFLKLKAEARPQNGPQFVLFGGGDISLDVDVDLIKLPAATQAQKQRTMPEATQKAAQHEKLRSKLQEHYSDKNAEQQQQQQHILVAESQPQPELLTENIPPLARSHSLSAGHVVPSPARASIYRRPRSIGRDLLNDFDNVANDTTAQPLSSQDFLPEVSSTPALRKPTSQQQKQHNGRQEQQRSPAAVAAAVAAVETMPCHEDFESIFQSSLINMQRRSGLLSTQDNQLPTAKSKLSKGATFIVLQQSDEPAQLQQLPAKRSTTGPTAPATIKELCVKLRRLPQKELVKASPSAAAQNGLQRVVPESYPDVEEMMRVLHSPEEATAATTTATPASAVAASVSCGIQTSCQNGMQIVDSSESDDEAGDNGAPQNLAPSGGNITRRQRLLQQKPAKATTREQLLDLHCTRMGDSDKGTASTQKLAQAVLNKPSGPAINVEEMMRVLHSPEKATAATTTATPASAVAASVSCGIQTSCQNGMQIVDSSESDDEAGVSGAPLNLAPSSGNITRRQHLLQRQPAKATTHEQLLDLHCTRTGDSDKGTASTQKLAQAVLNKPSRPAINGEQFAMELARMSNYEILDLRKRSSNGRLIPLNGQKTTTTEEQRKVVVQSIQRELQRRNLPDPDDELPNGDEAVSSSVPVAREPLPPEISMLPSPPEISMLTPPAPASPPYRFRNPMQRAAKNQLDTSRQKQRLGKRRDPPMTAELQNYLILSQTIEERIKKHSGLGTKRSLYTKGNSDFEDNNLSPVPAKQHRFSIIQIAPAPPTDAGCSMPIGDIPIVSPPPASIRYSQCMRRSRKSIRHISPLDVAQESGASQEAEDEGVQQEQQQDRDVAGVVVEEVERELVNGEEDEYVDEIKEKVMEQEVQERAEEELTEDEVMREEVPEHLDCESEAVVDQDEVEAVVEQEEAVAVSESESVAEAEAIMENDRLSTEMEELRMQIVTPPLDVEQTDLDDRPSTSKATREALQRSMQKQSRSRKQNTKQRTKQTTKSTENEEAVFKKPSAPAPRKKPGLNKILKNLEITLVNETLPPEENEARNAHDETSGVRRSRRGQVPLRNTWVHSISNPFKHTFFERSLSSFPVMKVKKLREGATLSWSTSVTDEAPLYSSTPHIQDPVVAASGSTLKRKRHDKRHEPLELTGISRLADVTEEAEEQSLPHIQQTTKTATAKYSPLEKQRTLGKLAKKSRTRIMSSDSTAEAEAEPMPMLMPLSEEAEPQADQADQAAPEPAMPKKLRKRGRPKKNVGKHNHIPSESEAQAEVETEAAQSSICQSEPVVAVAVQPRVEVASAPIITAAEAQLLQAISWLRCTSDVPRQSLRDDNDYECETDSMRFTSVADLEFTTMDGLDYAFYNSEESYTLGFIRFQPLQERGSKRNKTNILRFIAIIGEFDVELECDGKNSLNRILKPGDMVEIKKGNCFNIINRLNEVSVLIVNRK</sequence>
<dbReference type="InParanoid" id="B4JST1"/>
<feature type="region of interest" description="Disordered" evidence="1">
    <location>
        <begin position="700"/>
        <end position="720"/>
    </location>
</feature>
<dbReference type="HOGENOM" id="CLU_258159_0_0_1"/>
<evidence type="ECO:0000313" key="3">
    <source>
        <dbReference type="Proteomes" id="UP000001070"/>
    </source>
</evidence>
<dbReference type="FunCoup" id="B4JST1">
    <property type="interactions" value="19"/>
</dbReference>
<feature type="region of interest" description="Disordered" evidence="1">
    <location>
        <begin position="964"/>
        <end position="1036"/>
    </location>
</feature>
<feature type="compositionally biased region" description="Polar residues" evidence="1">
    <location>
        <begin position="389"/>
        <end position="400"/>
    </location>
</feature>
<feature type="region of interest" description="Disordered" evidence="1">
    <location>
        <begin position="376"/>
        <end position="400"/>
    </location>
</feature>
<proteinExistence type="predicted"/>
<name>B4JST1_DROGR</name>
<dbReference type="OrthoDB" id="7872933at2759"/>
<feature type="compositionally biased region" description="Polar residues" evidence="1">
    <location>
        <begin position="163"/>
        <end position="193"/>
    </location>
</feature>
<dbReference type="eggNOG" id="KOG4615">
    <property type="taxonomic scope" value="Eukaryota"/>
</dbReference>
<feature type="region of interest" description="Disordered" evidence="1">
    <location>
        <begin position="163"/>
        <end position="207"/>
    </location>
</feature>
<dbReference type="InterPro" id="IPR014710">
    <property type="entry name" value="RmlC-like_jellyroll"/>
</dbReference>
<feature type="compositionally biased region" description="Polar residues" evidence="1">
    <location>
        <begin position="1180"/>
        <end position="1191"/>
    </location>
</feature>
<organism evidence="3">
    <name type="scientific">Drosophila grimshawi</name>
    <name type="common">Hawaiian fruit fly</name>
    <name type="synonym">Idiomyia grimshawi</name>
    <dbReference type="NCBI Taxonomy" id="7222"/>
    <lineage>
        <taxon>Eukaryota</taxon>
        <taxon>Metazoa</taxon>
        <taxon>Ecdysozoa</taxon>
        <taxon>Arthropoda</taxon>
        <taxon>Hexapoda</taxon>
        <taxon>Insecta</taxon>
        <taxon>Pterygota</taxon>
        <taxon>Neoptera</taxon>
        <taxon>Endopterygota</taxon>
        <taxon>Diptera</taxon>
        <taxon>Brachycera</taxon>
        <taxon>Muscomorpha</taxon>
        <taxon>Ephydroidea</taxon>
        <taxon>Drosophilidae</taxon>
        <taxon>Drosophila</taxon>
        <taxon>Hawaiian Drosophila</taxon>
    </lineage>
</organism>
<dbReference type="Gene3D" id="2.60.120.10">
    <property type="entry name" value="Jelly Rolls"/>
    <property type="match status" value="1"/>
</dbReference>
<dbReference type="Proteomes" id="UP000001070">
    <property type="component" value="Unassembled WGS sequence"/>
</dbReference>
<feature type="region of interest" description="Disordered" evidence="1">
    <location>
        <begin position="632"/>
        <end position="667"/>
    </location>
</feature>
<keyword evidence="3" id="KW-1185">Reference proteome</keyword>
<feature type="region of interest" description="Disordered" evidence="1">
    <location>
        <begin position="828"/>
        <end position="852"/>
    </location>
</feature>
<gene>
    <name evidence="2" type="primary">Dgri\GH17554</name>
    <name evidence="2" type="ORF">Dgri_GH17554</name>
</gene>
<protein>
    <submittedName>
        <fullName evidence="2">GH17554</fullName>
    </submittedName>
</protein>
<feature type="compositionally biased region" description="Basic residues" evidence="1">
    <location>
        <begin position="1255"/>
        <end position="1272"/>
    </location>
</feature>
<feature type="region of interest" description="Disordered" evidence="1">
    <location>
        <begin position="502"/>
        <end position="524"/>
    </location>
</feature>
<feature type="compositionally biased region" description="Basic and acidic residues" evidence="1">
    <location>
        <begin position="974"/>
        <end position="988"/>
    </location>
</feature>
<accession>B4JST1</accession>
<feature type="compositionally biased region" description="Low complexity" evidence="1">
    <location>
        <begin position="1240"/>
        <end position="1250"/>
    </location>
</feature>